<dbReference type="InterPro" id="IPR020579">
    <property type="entry name" value="Exonuc_VII_lsu_C"/>
</dbReference>
<evidence type="ECO:0000256" key="1">
    <source>
        <dbReference type="SAM" id="MobiDB-lite"/>
    </source>
</evidence>
<dbReference type="GO" id="GO:0006308">
    <property type="term" value="P:DNA catabolic process"/>
    <property type="evidence" value="ECO:0007669"/>
    <property type="project" value="InterPro"/>
</dbReference>
<dbReference type="EC" id="3.1.11.6" evidence="3"/>
<sequence length="199" mass="22442">MRAPTPSAAAELVSNDTSHKHESLKGREQRLRNVMQIYLAQQKQHLSVLTQALNSHHPKHQLQRQSQLLDEFEFRLSSAIKQRLSQETLRLSNKQHRLMALSPARQLDRQTNRLDQLQARLKQAMQKQLDSAKHQFAVTVGKLDTVSPLATLQRGYSITQDARGQVITNAQSVEVGSAITTKLDNGIIESQVTSIKDHS</sequence>
<organism evidence="3 4">
    <name type="scientific">Vibrio maritimus</name>
    <dbReference type="NCBI Taxonomy" id="990268"/>
    <lineage>
        <taxon>Bacteria</taxon>
        <taxon>Pseudomonadati</taxon>
        <taxon>Pseudomonadota</taxon>
        <taxon>Gammaproteobacteria</taxon>
        <taxon>Vibrionales</taxon>
        <taxon>Vibrionaceae</taxon>
        <taxon>Vibrio</taxon>
    </lineage>
</organism>
<gene>
    <name evidence="3" type="ORF">JCM19235_1448</name>
</gene>
<name>A0A090S247_9VIBR</name>
<keyword evidence="3" id="KW-0378">Hydrolase</keyword>
<keyword evidence="4" id="KW-1185">Reference proteome</keyword>
<evidence type="ECO:0000313" key="4">
    <source>
        <dbReference type="Proteomes" id="UP000029228"/>
    </source>
</evidence>
<comment type="caution">
    <text evidence="3">The sequence shown here is derived from an EMBL/GenBank/DDBJ whole genome shotgun (WGS) entry which is preliminary data.</text>
</comment>
<dbReference type="AlphaFoldDB" id="A0A090S247"/>
<evidence type="ECO:0000313" key="3">
    <source>
        <dbReference type="EMBL" id="GAL21626.1"/>
    </source>
</evidence>
<evidence type="ECO:0000259" key="2">
    <source>
        <dbReference type="Pfam" id="PF02601"/>
    </source>
</evidence>
<dbReference type="Proteomes" id="UP000029228">
    <property type="component" value="Unassembled WGS sequence"/>
</dbReference>
<dbReference type="GO" id="GO:0008855">
    <property type="term" value="F:exodeoxyribonuclease VII activity"/>
    <property type="evidence" value="ECO:0007669"/>
    <property type="project" value="UniProtKB-EC"/>
</dbReference>
<dbReference type="GO" id="GO:0009318">
    <property type="term" value="C:exodeoxyribonuclease VII complex"/>
    <property type="evidence" value="ECO:0007669"/>
    <property type="project" value="InterPro"/>
</dbReference>
<dbReference type="Pfam" id="PF02601">
    <property type="entry name" value="Exonuc_VII_L"/>
    <property type="match status" value="1"/>
</dbReference>
<dbReference type="PANTHER" id="PTHR30008">
    <property type="entry name" value="EXODEOXYRIBONUCLEASE 7 LARGE SUBUNIT"/>
    <property type="match status" value="1"/>
</dbReference>
<proteinExistence type="predicted"/>
<reference evidence="3 4" key="1">
    <citation type="submission" date="2014-09" db="EMBL/GenBank/DDBJ databases">
        <title>Vibrio maritimus JCM 19235. (C45) whole genome shotgun sequence.</title>
        <authorList>
            <person name="Sawabe T."/>
            <person name="Meirelles P."/>
            <person name="Nakanishi M."/>
            <person name="Sayaka M."/>
            <person name="Hattori M."/>
            <person name="Ohkuma M."/>
        </authorList>
    </citation>
    <scope>NUCLEOTIDE SEQUENCE [LARGE SCALE GENOMIC DNA]</scope>
    <source>
        <strain evidence="4">JCM19235</strain>
    </source>
</reference>
<protein>
    <submittedName>
        <fullName evidence="3">Exodeoxyribonuclease VII large subunit</fullName>
        <ecNumber evidence="3">3.1.11.6</ecNumber>
    </submittedName>
</protein>
<dbReference type="InterPro" id="IPR003753">
    <property type="entry name" value="Exonuc_VII_L"/>
</dbReference>
<dbReference type="EMBL" id="BBMR01000009">
    <property type="protein sequence ID" value="GAL21626.1"/>
    <property type="molecule type" value="Genomic_DNA"/>
</dbReference>
<feature type="domain" description="Exonuclease VII large subunit C-terminal" evidence="2">
    <location>
        <begin position="1"/>
        <end position="190"/>
    </location>
</feature>
<dbReference type="STRING" id="990268.JCM19235_1448"/>
<accession>A0A090S247</accession>
<dbReference type="PANTHER" id="PTHR30008:SF0">
    <property type="entry name" value="EXODEOXYRIBONUCLEASE 7 LARGE SUBUNIT"/>
    <property type="match status" value="1"/>
</dbReference>
<feature type="region of interest" description="Disordered" evidence="1">
    <location>
        <begin position="1"/>
        <end position="24"/>
    </location>
</feature>